<keyword evidence="1" id="KW-0732">Signal</keyword>
<protein>
    <recommendedName>
        <fullName evidence="4">DUF3221 domain-containing protein</fullName>
    </recommendedName>
</protein>
<feature type="signal peptide" evidence="1">
    <location>
        <begin position="1"/>
        <end position="20"/>
    </location>
</feature>
<proteinExistence type="predicted"/>
<organism evidence="2 3">
    <name type="scientific">Thalassobacillus hwangdonensis</name>
    <dbReference type="NCBI Taxonomy" id="546108"/>
    <lineage>
        <taxon>Bacteria</taxon>
        <taxon>Bacillati</taxon>
        <taxon>Bacillota</taxon>
        <taxon>Bacilli</taxon>
        <taxon>Bacillales</taxon>
        <taxon>Bacillaceae</taxon>
        <taxon>Thalassobacillus</taxon>
    </lineage>
</organism>
<evidence type="ECO:0000313" key="3">
    <source>
        <dbReference type="Proteomes" id="UP001596990"/>
    </source>
</evidence>
<reference evidence="3" key="1">
    <citation type="journal article" date="2019" name="Int. J. Syst. Evol. Microbiol.">
        <title>The Global Catalogue of Microorganisms (GCM) 10K type strain sequencing project: providing services to taxonomists for standard genome sequencing and annotation.</title>
        <authorList>
            <consortium name="The Broad Institute Genomics Platform"/>
            <consortium name="The Broad Institute Genome Sequencing Center for Infectious Disease"/>
            <person name="Wu L."/>
            <person name="Ma J."/>
        </authorList>
    </citation>
    <scope>NUCLEOTIDE SEQUENCE [LARGE SCALE GENOMIC DNA]</scope>
    <source>
        <strain evidence="3">CCUG 56607</strain>
    </source>
</reference>
<evidence type="ECO:0000256" key="1">
    <source>
        <dbReference type="SAM" id="SignalP"/>
    </source>
</evidence>
<evidence type="ECO:0008006" key="4">
    <source>
        <dbReference type="Google" id="ProtNLM"/>
    </source>
</evidence>
<accession>A0ABW3L678</accession>
<feature type="chain" id="PRO_5047501858" description="DUF3221 domain-containing protein" evidence="1">
    <location>
        <begin position="21"/>
        <end position="130"/>
    </location>
</feature>
<evidence type="ECO:0000313" key="2">
    <source>
        <dbReference type="EMBL" id="MFD1021004.1"/>
    </source>
</evidence>
<dbReference type="Proteomes" id="UP001596990">
    <property type="component" value="Unassembled WGS sequence"/>
</dbReference>
<dbReference type="RefSeq" id="WP_386063674.1">
    <property type="nucleotide sequence ID" value="NZ_JBHTKL010000006.1"/>
</dbReference>
<gene>
    <name evidence="2" type="ORF">ACFQ2J_17580</name>
</gene>
<dbReference type="EMBL" id="JBHTKL010000006">
    <property type="protein sequence ID" value="MFD1021004.1"/>
    <property type="molecule type" value="Genomic_DNA"/>
</dbReference>
<comment type="caution">
    <text evidence="2">The sequence shown here is derived from an EMBL/GenBank/DDBJ whole genome shotgun (WGS) entry which is preliminary data.</text>
</comment>
<keyword evidence="3" id="KW-1185">Reference proteome</keyword>
<dbReference type="PROSITE" id="PS51257">
    <property type="entry name" value="PROKAR_LIPOPROTEIN"/>
    <property type="match status" value="1"/>
</dbReference>
<name>A0ABW3L678_9BACI</name>
<sequence>MRKLLVILVFLLGACSEESASEQIETIGSPQVQEILEKNPQADIFVYRAIVYSNAEEVDWVQTVELTLGEEVKVIESEYGGTGVFGQYAATKLPVGTKIYKNGSDRSENSSILIAVVNDTLIPYIGLIEG</sequence>